<dbReference type="GO" id="GO:0046677">
    <property type="term" value="P:response to antibiotic"/>
    <property type="evidence" value="ECO:0007669"/>
    <property type="project" value="TreeGrafter"/>
</dbReference>
<evidence type="ECO:0000313" key="9">
    <source>
        <dbReference type="Proteomes" id="UP000005938"/>
    </source>
</evidence>
<dbReference type="Proteomes" id="UP000005938">
    <property type="component" value="Unassembled WGS sequence"/>
</dbReference>
<feature type="domain" description="Multidrug resistance protein MdtA-like beta-barrel" evidence="6">
    <location>
        <begin position="219"/>
        <end position="275"/>
    </location>
</feature>
<accession>I0WEC4</accession>
<dbReference type="Gene3D" id="2.40.30.170">
    <property type="match status" value="1"/>
</dbReference>
<evidence type="ECO:0000256" key="2">
    <source>
        <dbReference type="ARBA" id="ARBA00009477"/>
    </source>
</evidence>
<feature type="domain" description="Multidrug resistance protein MdtA-like barrel-sandwich hybrid" evidence="5">
    <location>
        <begin position="56"/>
        <end position="183"/>
    </location>
</feature>
<dbReference type="Pfam" id="PF25944">
    <property type="entry name" value="Beta-barrel_RND"/>
    <property type="match status" value="1"/>
</dbReference>
<keyword evidence="3" id="KW-0175">Coiled coil</keyword>
<dbReference type="SUPFAM" id="SSF111369">
    <property type="entry name" value="HlyD-like secretion proteins"/>
    <property type="match status" value="1"/>
</dbReference>
<dbReference type="Gene3D" id="2.40.420.20">
    <property type="match status" value="1"/>
</dbReference>
<evidence type="ECO:0000256" key="3">
    <source>
        <dbReference type="SAM" id="Coils"/>
    </source>
</evidence>
<dbReference type="InterPro" id="IPR058627">
    <property type="entry name" value="MdtA-like_C"/>
</dbReference>
<dbReference type="GO" id="GO:0030313">
    <property type="term" value="C:cell envelope"/>
    <property type="evidence" value="ECO:0007669"/>
    <property type="project" value="UniProtKB-SubCell"/>
</dbReference>
<dbReference type="PANTHER" id="PTHR30158">
    <property type="entry name" value="ACRA/E-RELATED COMPONENT OF DRUG EFFLUX TRANSPORTER"/>
    <property type="match status" value="1"/>
</dbReference>
<feature type="coiled-coil region" evidence="3">
    <location>
        <begin position="89"/>
        <end position="147"/>
    </location>
</feature>
<dbReference type="PROSITE" id="PS51257">
    <property type="entry name" value="PROKAR_LIPOPROTEIN"/>
    <property type="match status" value="1"/>
</dbReference>
<reference evidence="8 9" key="1">
    <citation type="journal article" date="2012" name="J. Bacteriol.">
        <title>Genome Sequence of the Halotolerant Bacterium Imtechella halotolerans K1T.</title>
        <authorList>
            <person name="Kumar S."/>
            <person name="Vikram S."/>
            <person name="Subramanian S."/>
            <person name="Raghava G.P."/>
            <person name="Pinnaka A.K."/>
        </authorList>
    </citation>
    <scope>NUCLEOTIDE SEQUENCE [LARGE SCALE GENOMIC DNA]</scope>
    <source>
        <strain evidence="8 9">K1</strain>
    </source>
</reference>
<name>I0WEC4_9FLAO</name>
<evidence type="ECO:0000256" key="1">
    <source>
        <dbReference type="ARBA" id="ARBA00004196"/>
    </source>
</evidence>
<dbReference type="InterPro" id="IPR058625">
    <property type="entry name" value="MdtA-like_BSH"/>
</dbReference>
<keyword evidence="9" id="KW-1185">Reference proteome</keyword>
<comment type="caution">
    <text evidence="8">The sequence shown here is derived from an EMBL/GenBank/DDBJ whole genome shotgun (WGS) entry which is preliminary data.</text>
</comment>
<dbReference type="EMBL" id="AJJU01000009">
    <property type="protein sequence ID" value="EID74740.1"/>
    <property type="molecule type" value="Genomic_DNA"/>
</dbReference>
<dbReference type="STRING" id="946077.W5A_08167"/>
<dbReference type="OrthoDB" id="9801814at2"/>
<dbReference type="Pfam" id="PF25917">
    <property type="entry name" value="BSH_RND"/>
    <property type="match status" value="1"/>
</dbReference>
<dbReference type="Pfam" id="PF25967">
    <property type="entry name" value="RND-MFP_C"/>
    <property type="match status" value="1"/>
</dbReference>
<comment type="subcellular location">
    <subcellularLocation>
        <location evidence="1">Cell envelope</location>
    </subcellularLocation>
</comment>
<evidence type="ECO:0000259" key="7">
    <source>
        <dbReference type="Pfam" id="PF25967"/>
    </source>
</evidence>
<dbReference type="Gene3D" id="1.10.287.470">
    <property type="entry name" value="Helix hairpin bin"/>
    <property type="match status" value="1"/>
</dbReference>
<organism evidence="8 9">
    <name type="scientific">Imtechella halotolerans K1</name>
    <dbReference type="NCBI Taxonomy" id="946077"/>
    <lineage>
        <taxon>Bacteria</taxon>
        <taxon>Pseudomonadati</taxon>
        <taxon>Bacteroidota</taxon>
        <taxon>Flavobacteriia</taxon>
        <taxon>Flavobacteriales</taxon>
        <taxon>Flavobacteriaceae</taxon>
        <taxon>Imtechella</taxon>
    </lineage>
</organism>
<gene>
    <name evidence="8" type="ORF">W5A_08167</name>
</gene>
<evidence type="ECO:0000313" key="8">
    <source>
        <dbReference type="EMBL" id="EID74740.1"/>
    </source>
</evidence>
<dbReference type="InterPro" id="IPR058626">
    <property type="entry name" value="MdtA-like_b-barrel"/>
</dbReference>
<dbReference type="InterPro" id="IPR006143">
    <property type="entry name" value="RND_pump_MFP"/>
</dbReference>
<feature type="chain" id="PRO_5003636103" evidence="4">
    <location>
        <begin position="21"/>
        <end position="368"/>
    </location>
</feature>
<dbReference type="GO" id="GO:0005886">
    <property type="term" value="C:plasma membrane"/>
    <property type="evidence" value="ECO:0007669"/>
    <property type="project" value="TreeGrafter"/>
</dbReference>
<dbReference type="PATRIC" id="fig|946077.3.peg.1655"/>
<dbReference type="RefSeq" id="WP_008239334.1">
    <property type="nucleotide sequence ID" value="NZ_AJJU01000009.1"/>
</dbReference>
<protein>
    <submittedName>
        <fullName evidence="8">HlyD family secretion protein</fullName>
    </submittedName>
</protein>
<feature type="domain" description="Multidrug resistance protein MdtA-like C-terminal permuted SH3" evidence="7">
    <location>
        <begin position="281"/>
        <end position="340"/>
    </location>
</feature>
<evidence type="ECO:0000259" key="6">
    <source>
        <dbReference type="Pfam" id="PF25944"/>
    </source>
</evidence>
<dbReference type="PANTHER" id="PTHR30158:SF23">
    <property type="entry name" value="MULTIDRUG RESISTANCE PROTEIN MEXA"/>
    <property type="match status" value="1"/>
</dbReference>
<feature type="signal peptide" evidence="4">
    <location>
        <begin position="1"/>
        <end position="20"/>
    </location>
</feature>
<comment type="similarity">
    <text evidence="2">Belongs to the membrane fusion protein (MFP) (TC 8.A.1) family.</text>
</comment>
<dbReference type="AlphaFoldDB" id="I0WEC4"/>
<proteinExistence type="inferred from homology"/>
<sequence length="368" mass="39351">MKRIYVLSMLGLLLQACNQAPQQQAPSAMPYPVVSVPTKTVTAYQSYPASIEGTNTSAVRAKISGYITQVLVDEGQAVRKGQPLFRLETESLSQEAAAAKANMNAAQVEVDKLSPLVAQNIISSVQLETAKARLAQAKSAYNSVMANIGYATIKSPINGYIGAIPHRVGALVSPADPQPLTTVSTTDDVFVFFAMNEANYLSFLHTTEGTTRAEKVKMFPKVQLELINGTIYDTEGTIETVTGQVDPTTGTVSFRARFANPTGILANGSSGKIRIPTVYENKVVVPESATFERQGKVYVFTVGEDNTVANTPIDILDRVEGYVVVSGGLEAGTNIVAQGVAKLRNQMPIAPQMVAFDSIAKPVSPVFK</sequence>
<dbReference type="eggNOG" id="COG0845">
    <property type="taxonomic scope" value="Bacteria"/>
</dbReference>
<evidence type="ECO:0000259" key="5">
    <source>
        <dbReference type="Pfam" id="PF25917"/>
    </source>
</evidence>
<evidence type="ECO:0000256" key="4">
    <source>
        <dbReference type="SAM" id="SignalP"/>
    </source>
</evidence>
<dbReference type="GO" id="GO:0022857">
    <property type="term" value="F:transmembrane transporter activity"/>
    <property type="evidence" value="ECO:0007669"/>
    <property type="project" value="InterPro"/>
</dbReference>
<dbReference type="Gene3D" id="2.40.50.100">
    <property type="match status" value="1"/>
</dbReference>
<keyword evidence="4" id="KW-0732">Signal</keyword>
<dbReference type="NCBIfam" id="TIGR01730">
    <property type="entry name" value="RND_mfp"/>
    <property type="match status" value="1"/>
</dbReference>